<evidence type="ECO:0000256" key="3">
    <source>
        <dbReference type="ARBA" id="ARBA00023002"/>
    </source>
</evidence>
<gene>
    <name evidence="7" type="ORF">K8W16_00805</name>
</gene>
<keyword evidence="2" id="KW-0285">Flavoprotein</keyword>
<feature type="domain" description="FAD-dependent oxidoreductase 2 FAD-binding" evidence="5">
    <location>
        <begin position="15"/>
        <end position="323"/>
    </location>
</feature>
<dbReference type="GO" id="GO:0000104">
    <property type="term" value="F:succinate dehydrogenase activity"/>
    <property type="evidence" value="ECO:0007669"/>
    <property type="project" value="TreeGrafter"/>
</dbReference>
<dbReference type="RefSeq" id="WP_304120319.1">
    <property type="nucleotide sequence ID" value="NZ_DYZA01000017.1"/>
</dbReference>
<dbReference type="GO" id="GO:0009055">
    <property type="term" value="F:electron transfer activity"/>
    <property type="evidence" value="ECO:0007669"/>
    <property type="project" value="TreeGrafter"/>
</dbReference>
<dbReference type="PANTHER" id="PTHR11632">
    <property type="entry name" value="SUCCINATE DEHYDROGENASE 2 FLAVOPROTEIN SUBUNIT"/>
    <property type="match status" value="1"/>
</dbReference>
<accession>A0A921AU61</accession>
<comment type="cofactor">
    <cofactor evidence="1">
        <name>FAD</name>
        <dbReference type="ChEBI" id="CHEBI:57692"/>
    </cofactor>
</comment>
<dbReference type="Proteomes" id="UP000698963">
    <property type="component" value="Unassembled WGS sequence"/>
</dbReference>
<dbReference type="GO" id="GO:0050660">
    <property type="term" value="F:flavin adenine dinucleotide binding"/>
    <property type="evidence" value="ECO:0007669"/>
    <property type="project" value="TreeGrafter"/>
</dbReference>
<evidence type="ECO:0000256" key="1">
    <source>
        <dbReference type="ARBA" id="ARBA00001974"/>
    </source>
</evidence>
<comment type="caution">
    <text evidence="7">The sequence shown here is derived from an EMBL/GenBank/DDBJ whole genome shotgun (WGS) entry which is preliminary data.</text>
</comment>
<organism evidence="7 8">
    <name type="scientific">Mailhella massiliensis</name>
    <dbReference type="NCBI Taxonomy" id="1903261"/>
    <lineage>
        <taxon>Bacteria</taxon>
        <taxon>Pseudomonadati</taxon>
        <taxon>Thermodesulfobacteriota</taxon>
        <taxon>Desulfovibrionia</taxon>
        <taxon>Desulfovibrionales</taxon>
        <taxon>Desulfovibrionaceae</taxon>
        <taxon>Mailhella</taxon>
    </lineage>
</organism>
<dbReference type="InterPro" id="IPR036188">
    <property type="entry name" value="FAD/NAD-bd_sf"/>
</dbReference>
<dbReference type="EMBL" id="DYZA01000017">
    <property type="protein sequence ID" value="HJD96174.1"/>
    <property type="molecule type" value="Genomic_DNA"/>
</dbReference>
<protein>
    <submittedName>
        <fullName evidence="7">FAD-binding protein</fullName>
    </submittedName>
</protein>
<dbReference type="InterPro" id="IPR003953">
    <property type="entry name" value="FAD-dep_OxRdtase_2_FAD-bd"/>
</dbReference>
<reference evidence="7" key="1">
    <citation type="journal article" date="2021" name="PeerJ">
        <title>Extensive microbial diversity within the chicken gut microbiome revealed by metagenomics and culture.</title>
        <authorList>
            <person name="Gilroy R."/>
            <person name="Ravi A."/>
            <person name="Getino M."/>
            <person name="Pursley I."/>
            <person name="Horton D.L."/>
            <person name="Alikhan N.F."/>
            <person name="Baker D."/>
            <person name="Gharbi K."/>
            <person name="Hall N."/>
            <person name="Watson M."/>
            <person name="Adriaenssens E.M."/>
            <person name="Foster-Nyarko E."/>
            <person name="Jarju S."/>
            <person name="Secka A."/>
            <person name="Antonio M."/>
            <person name="Oren A."/>
            <person name="Chaudhuri R.R."/>
            <person name="La Ragione R."/>
            <person name="Hildebrand F."/>
            <person name="Pallen M.J."/>
        </authorList>
    </citation>
    <scope>NUCLEOTIDE SEQUENCE</scope>
    <source>
        <strain evidence="7">ChiGjej2B2-19336</strain>
    </source>
</reference>
<dbReference type="GO" id="GO:0009061">
    <property type="term" value="P:anaerobic respiration"/>
    <property type="evidence" value="ECO:0007669"/>
    <property type="project" value="TreeGrafter"/>
</dbReference>
<dbReference type="SUPFAM" id="SSF46977">
    <property type="entry name" value="Succinate dehydrogenase/fumarate reductase flavoprotein C-terminal domain"/>
    <property type="match status" value="1"/>
</dbReference>
<dbReference type="SUPFAM" id="SSF51905">
    <property type="entry name" value="FAD/NAD(P)-binding domain"/>
    <property type="match status" value="1"/>
</dbReference>
<dbReference type="Gene3D" id="3.50.50.60">
    <property type="entry name" value="FAD/NAD(P)-binding domain"/>
    <property type="match status" value="2"/>
</dbReference>
<proteinExistence type="predicted"/>
<dbReference type="PIRSF" id="PIRSF000171">
    <property type="entry name" value="SDHA_APRA_LASPO"/>
    <property type="match status" value="1"/>
</dbReference>
<name>A0A921AU61_9BACT</name>
<evidence type="ECO:0000259" key="5">
    <source>
        <dbReference type="Pfam" id="PF00890"/>
    </source>
</evidence>
<feature type="domain" description="Fumarate reductase/succinate dehydrogenase flavoprotein-like C-terminal" evidence="6">
    <location>
        <begin position="444"/>
        <end position="527"/>
    </location>
</feature>
<dbReference type="PANTHER" id="PTHR11632:SF73">
    <property type="entry name" value="BLR3196 PROTEIN"/>
    <property type="match status" value="1"/>
</dbReference>
<dbReference type="SUPFAM" id="SSF56425">
    <property type="entry name" value="Succinate dehydrogenase/fumarate reductase flavoprotein, catalytic domain"/>
    <property type="match status" value="1"/>
</dbReference>
<dbReference type="Pfam" id="PF00890">
    <property type="entry name" value="FAD_binding_2"/>
    <property type="match status" value="1"/>
</dbReference>
<evidence type="ECO:0000313" key="8">
    <source>
        <dbReference type="Proteomes" id="UP000698963"/>
    </source>
</evidence>
<dbReference type="Pfam" id="PF02910">
    <property type="entry name" value="Succ_DH_flav_C"/>
    <property type="match status" value="1"/>
</dbReference>
<evidence type="ECO:0000256" key="4">
    <source>
        <dbReference type="PIRSR" id="PIRSR000171-1"/>
    </source>
</evidence>
<reference evidence="7" key="2">
    <citation type="submission" date="2021-09" db="EMBL/GenBank/DDBJ databases">
        <authorList>
            <person name="Gilroy R."/>
        </authorList>
    </citation>
    <scope>NUCLEOTIDE SEQUENCE</scope>
    <source>
        <strain evidence="7">ChiGjej2B2-19336</strain>
    </source>
</reference>
<keyword evidence="3" id="KW-0560">Oxidoreductase</keyword>
<dbReference type="InterPro" id="IPR030664">
    <property type="entry name" value="SdhA/FrdA/AprA"/>
</dbReference>
<evidence type="ECO:0000313" key="7">
    <source>
        <dbReference type="EMBL" id="HJD96174.1"/>
    </source>
</evidence>
<dbReference type="InterPro" id="IPR015939">
    <property type="entry name" value="Fum_Rdtase/Succ_DH_flav-like_C"/>
</dbReference>
<evidence type="ECO:0000259" key="6">
    <source>
        <dbReference type="Pfam" id="PF02910"/>
    </source>
</evidence>
<sequence length="553" mass="61124">MHDTGEIAVMNHETDVLVLGAGASGCGAALAACGKGVRVLLADKGKLESCGSLGGGNDHFMAVLNSGAPGDDAATAIDFYCTPMTGYTPAQVKQWLEVMPRMIEMLKSLGIEFLHNPDGSFYRTTGFGQPGSWWTHINNGKYIKRRLGGLIRSKGVETLEYFQCTKLFVEDGRVVGAAGFHVLDGSFHVIRARSVVLALGRLTGRVTVNSSLNPFNIAFSPFVTGSQIALGYEAGAEIITLDTEQEATLIPKGWGCPGMNGITSSGAKAVNALGERYMGKYHPMMEVGPRCLLVRGTAQEQSEGNGPPFVLDLTHIDKDILHHLQYDSMPGDKETWNDYCAQAGIDFSRKPMEVELSEIYINGIMYLADNFESRTVKGLFGGSMFHDFSGSLCSGYIAGAHAVEACSRYALADMDEAQLLQEKERVFLPLHTEDGIRQEKFEAAIRQVMNYYMGYVRSGRGMSIALDKLTYIESRMNEVMAADLHELMRAHESFHLLRTCLLTTMATLERRETRFVYKRTDYPEEDHSYDDKLLVVFQMDGVPRCEWRMPVVR</sequence>
<dbReference type="InterPro" id="IPR027477">
    <property type="entry name" value="Succ_DH/fumarate_Rdtase_cat_sf"/>
</dbReference>
<evidence type="ECO:0000256" key="2">
    <source>
        <dbReference type="ARBA" id="ARBA00022630"/>
    </source>
</evidence>
<dbReference type="AlphaFoldDB" id="A0A921AU61"/>
<dbReference type="InterPro" id="IPR037099">
    <property type="entry name" value="Fum_R/Succ_DH_flav-like_C_sf"/>
</dbReference>
<dbReference type="GO" id="GO:0005886">
    <property type="term" value="C:plasma membrane"/>
    <property type="evidence" value="ECO:0007669"/>
    <property type="project" value="TreeGrafter"/>
</dbReference>
<feature type="active site" description="Proton acceptor" evidence="4">
    <location>
        <position position="290"/>
    </location>
</feature>